<name>A0A7M1SYY5_9MICO</name>
<dbReference type="InterPro" id="IPR027417">
    <property type="entry name" value="P-loop_NTPase"/>
</dbReference>
<dbReference type="GO" id="GO:0019843">
    <property type="term" value="F:rRNA binding"/>
    <property type="evidence" value="ECO:0007669"/>
    <property type="project" value="TreeGrafter"/>
</dbReference>
<evidence type="ECO:0008006" key="3">
    <source>
        <dbReference type="Google" id="ProtNLM"/>
    </source>
</evidence>
<dbReference type="GO" id="GO:0005829">
    <property type="term" value="C:cytosol"/>
    <property type="evidence" value="ECO:0007669"/>
    <property type="project" value="TreeGrafter"/>
</dbReference>
<dbReference type="Gene3D" id="3.40.50.300">
    <property type="entry name" value="P-loop containing nucleotide triphosphate hydrolases"/>
    <property type="match status" value="1"/>
</dbReference>
<proteinExistence type="predicted"/>
<dbReference type="GO" id="GO:0000028">
    <property type="term" value="P:ribosomal small subunit assembly"/>
    <property type="evidence" value="ECO:0007669"/>
    <property type="project" value="TreeGrafter"/>
</dbReference>
<gene>
    <name evidence="1" type="ORF">IM660_06865</name>
</gene>
<reference evidence="1 2" key="1">
    <citation type="submission" date="2020-10" db="EMBL/GenBank/DDBJ databases">
        <title>Haloactinobacterium sp. RN3S43, a bacterium isolated from saline soil.</title>
        <authorList>
            <person name="Sun J.-Q."/>
        </authorList>
    </citation>
    <scope>NUCLEOTIDE SEQUENCE [LARGE SCALE GENOMIC DNA]</scope>
    <source>
        <strain evidence="1 2">RN3S43</strain>
    </source>
</reference>
<dbReference type="InterPro" id="IPR005662">
    <property type="entry name" value="GTPase_Era-like"/>
</dbReference>
<dbReference type="SUPFAM" id="SSF52540">
    <property type="entry name" value="P-loop containing nucleoside triphosphate hydrolases"/>
    <property type="match status" value="1"/>
</dbReference>
<dbReference type="Proteomes" id="UP000593758">
    <property type="component" value="Chromosome"/>
</dbReference>
<dbReference type="RefSeq" id="WP_193498610.1">
    <property type="nucleotide sequence ID" value="NZ_CP063169.1"/>
</dbReference>
<evidence type="ECO:0000313" key="2">
    <source>
        <dbReference type="Proteomes" id="UP000593758"/>
    </source>
</evidence>
<evidence type="ECO:0000313" key="1">
    <source>
        <dbReference type="EMBL" id="QOR71962.1"/>
    </source>
</evidence>
<keyword evidence="2" id="KW-1185">Reference proteome</keyword>
<dbReference type="PANTHER" id="PTHR42698">
    <property type="entry name" value="GTPASE ERA"/>
    <property type="match status" value="1"/>
</dbReference>
<dbReference type="AlphaFoldDB" id="A0A7M1SYY5"/>
<dbReference type="EMBL" id="CP063169">
    <property type="protein sequence ID" value="QOR71962.1"/>
    <property type="molecule type" value="Genomic_DNA"/>
</dbReference>
<dbReference type="GO" id="GO:0043024">
    <property type="term" value="F:ribosomal small subunit binding"/>
    <property type="evidence" value="ECO:0007669"/>
    <property type="project" value="TreeGrafter"/>
</dbReference>
<dbReference type="KEGG" id="halt:IM660_06865"/>
<dbReference type="GO" id="GO:0005525">
    <property type="term" value="F:GTP binding"/>
    <property type="evidence" value="ECO:0007669"/>
    <property type="project" value="InterPro"/>
</dbReference>
<sequence length="549" mass="58422">MSSTPATSPPEPGTDSDDAYEDLAGRVPMVEVIEHLLTNVDAASLPLEVPGIGEYRARRDRLATQIRHHLLPRLKQVAAPVIVVVGGSTGAGKSTIVNSVVGEEITEAGVLRPTTRQPVLVVHPKDAELMDEHPVTQVAGVSTTENIPRGMALLDAPDLDSVHAGNRGLADQLVELADLWVFVTTGSRYGDAVPWTRLRAASERGVSLAVVLNRVDPDALSTVRRDLFERLDGQGFGSVPFFVVPDVGPHEGVLSEDRIREFTQWLTVLGARSQSRSVIARTVRGAWPALRQDVQQVALALEEQWRARVSLRNQLTGAATGSADQVREDLTTGAAATGAPTTAWLSGASTGGPLAPLVAPAANLFESWRFRRAAPARAEAIRSLREVAVQAARTLIDEAAERAERAIRTTAEQSDAGRHLAASVTAEECRQARAERLTVLFAEWDDVVAELCETLPFSGEDAGLDGGGKAALVEAAAVGLDGAARAVTRLLGERGDAVVGRLSSDLGSWAHMAVTAESEPFVATLDALGMDEDSARSLRLRASELKGYM</sequence>
<dbReference type="CDD" id="cd00882">
    <property type="entry name" value="Ras_like_GTPase"/>
    <property type="match status" value="1"/>
</dbReference>
<dbReference type="PANTHER" id="PTHR42698:SF1">
    <property type="entry name" value="GTPASE ERA, MITOCHONDRIAL"/>
    <property type="match status" value="1"/>
</dbReference>
<protein>
    <recommendedName>
        <fullName evidence="3">Dynamin family protein</fullName>
    </recommendedName>
</protein>
<accession>A0A7M1SYY5</accession>
<organism evidence="1 2">
    <name type="scientific">Ruania alkalisoli</name>
    <dbReference type="NCBI Taxonomy" id="2779775"/>
    <lineage>
        <taxon>Bacteria</taxon>
        <taxon>Bacillati</taxon>
        <taxon>Actinomycetota</taxon>
        <taxon>Actinomycetes</taxon>
        <taxon>Micrococcales</taxon>
        <taxon>Ruaniaceae</taxon>
        <taxon>Ruania</taxon>
    </lineage>
</organism>